<reference evidence="9 10" key="1">
    <citation type="submission" date="2019-06" db="EMBL/GenBank/DDBJ databases">
        <title>Draft genome sequence of the filamentous fungus Phialemoniopsis curvata isolated from diesel fuel.</title>
        <authorList>
            <person name="Varaljay V.A."/>
            <person name="Lyon W.J."/>
            <person name="Crouch A.L."/>
            <person name="Drake C.E."/>
            <person name="Hollomon J.M."/>
            <person name="Nadeau L.J."/>
            <person name="Nunn H.S."/>
            <person name="Stevenson B.S."/>
            <person name="Bojanowski C.L."/>
            <person name="Crookes-Goodson W.J."/>
        </authorList>
    </citation>
    <scope>NUCLEOTIDE SEQUENCE [LARGE SCALE GENOMIC DNA]</scope>
    <source>
        <strain evidence="9 10">D216</strain>
    </source>
</reference>
<evidence type="ECO:0000256" key="4">
    <source>
        <dbReference type="ARBA" id="ARBA00023136"/>
    </source>
</evidence>
<comment type="caution">
    <text evidence="9">The sequence shown here is derived from an EMBL/GenBank/DDBJ whole genome shotgun (WGS) entry which is preliminary data.</text>
</comment>
<dbReference type="EMBL" id="SKBQ01000130">
    <property type="protein sequence ID" value="TPX17684.1"/>
    <property type="molecule type" value="Genomic_DNA"/>
</dbReference>
<dbReference type="PANTHER" id="PTHR33048">
    <property type="entry name" value="PTH11-LIKE INTEGRAL MEMBRANE PROTEIN (AFU_ORTHOLOGUE AFUA_5G11245)"/>
    <property type="match status" value="1"/>
</dbReference>
<dbReference type="AlphaFoldDB" id="A0A507BFY9"/>
<feature type="transmembrane region" description="Helical" evidence="7">
    <location>
        <begin position="168"/>
        <end position="188"/>
    </location>
</feature>
<protein>
    <recommendedName>
        <fullName evidence="8">Rhodopsin domain-containing protein</fullName>
    </recommendedName>
</protein>
<dbReference type="GO" id="GO:0016020">
    <property type="term" value="C:membrane"/>
    <property type="evidence" value="ECO:0007669"/>
    <property type="project" value="UniProtKB-SubCell"/>
</dbReference>
<comment type="subcellular location">
    <subcellularLocation>
        <location evidence="1">Membrane</location>
        <topology evidence="1">Multi-pass membrane protein</topology>
    </subcellularLocation>
</comment>
<feature type="compositionally biased region" description="Polar residues" evidence="6">
    <location>
        <begin position="337"/>
        <end position="348"/>
    </location>
</feature>
<dbReference type="OrthoDB" id="5393606at2759"/>
<evidence type="ECO:0000256" key="5">
    <source>
        <dbReference type="ARBA" id="ARBA00038359"/>
    </source>
</evidence>
<dbReference type="Proteomes" id="UP000319257">
    <property type="component" value="Unassembled WGS sequence"/>
</dbReference>
<dbReference type="InterPro" id="IPR049326">
    <property type="entry name" value="Rhodopsin_dom_fungi"/>
</dbReference>
<keyword evidence="3 7" id="KW-1133">Transmembrane helix</keyword>
<organism evidence="9 10">
    <name type="scientific">Thyridium curvatum</name>
    <dbReference type="NCBI Taxonomy" id="1093900"/>
    <lineage>
        <taxon>Eukaryota</taxon>
        <taxon>Fungi</taxon>
        <taxon>Dikarya</taxon>
        <taxon>Ascomycota</taxon>
        <taxon>Pezizomycotina</taxon>
        <taxon>Sordariomycetes</taxon>
        <taxon>Sordariomycetidae</taxon>
        <taxon>Thyridiales</taxon>
        <taxon>Thyridiaceae</taxon>
        <taxon>Thyridium</taxon>
    </lineage>
</organism>
<comment type="similarity">
    <text evidence="5">Belongs to the SAT4 family.</text>
</comment>
<dbReference type="PANTHER" id="PTHR33048:SF124">
    <property type="entry name" value="INTEGRAL MEMBRANE PROTEIN"/>
    <property type="match status" value="1"/>
</dbReference>
<sequence length="443" mass="48617">MYTHPNGVVTFLAPPEGYVVDFDNPPRTGVPDCWFIAGFGIGLAVLFLAQRIYTKVVLGGGLEWDDFFLFLAVVLQYASMGFTIHMCAHGLGGVHIWELPIDKYIKYLIVSGGTLEEPVARGGTQLLTSLQDVYPSAWLYNASTAMIKISLLIFYLRLSPQKWFRVAIWVTIAIITMYTLGICTPLIFSCKPISMNWDPYITEGTCLNRPTLYILTAATNIISDLILFVLPIPMVIKLQIPTRQKIGLVGIFGVGSLTVITSIVREAILPQLLTNPDATWLVAQASIWTLVEGNLMTICASMPTLRKFLRHVAPKLIGESRYGSNKKPRSREYDKSQPASRTLVPLSQSRRDRNQYSQFDNEHGSGSGSGIGNDTFIMGPVRNGRKACSGGANNSGGEEGTSWGDSDSERAIIAETGSKTIVQTTTIRVDVEQADPPRKSATS</sequence>
<feature type="region of interest" description="Disordered" evidence="6">
    <location>
        <begin position="320"/>
        <end position="410"/>
    </location>
</feature>
<feature type="transmembrane region" description="Helical" evidence="7">
    <location>
        <begin position="34"/>
        <end position="54"/>
    </location>
</feature>
<keyword evidence="10" id="KW-1185">Reference proteome</keyword>
<keyword evidence="4 7" id="KW-0472">Membrane</keyword>
<dbReference type="InParanoid" id="A0A507BFY9"/>
<accession>A0A507BFY9</accession>
<evidence type="ECO:0000256" key="2">
    <source>
        <dbReference type="ARBA" id="ARBA00022692"/>
    </source>
</evidence>
<feature type="domain" description="Rhodopsin" evidence="8">
    <location>
        <begin position="51"/>
        <end position="310"/>
    </location>
</feature>
<feature type="transmembrane region" description="Helical" evidence="7">
    <location>
        <begin position="66"/>
        <end position="91"/>
    </location>
</feature>
<evidence type="ECO:0000313" key="10">
    <source>
        <dbReference type="Proteomes" id="UP000319257"/>
    </source>
</evidence>
<dbReference type="InterPro" id="IPR052337">
    <property type="entry name" value="SAT4-like"/>
</dbReference>
<proteinExistence type="inferred from homology"/>
<feature type="transmembrane region" description="Helical" evidence="7">
    <location>
        <begin position="280"/>
        <end position="300"/>
    </location>
</feature>
<feature type="transmembrane region" description="Helical" evidence="7">
    <location>
        <begin position="248"/>
        <end position="268"/>
    </location>
</feature>
<evidence type="ECO:0000256" key="6">
    <source>
        <dbReference type="SAM" id="MobiDB-lite"/>
    </source>
</evidence>
<name>A0A507BFY9_9PEZI</name>
<dbReference type="STRING" id="1093900.A0A507BFY9"/>
<evidence type="ECO:0000256" key="3">
    <source>
        <dbReference type="ARBA" id="ARBA00022989"/>
    </source>
</evidence>
<feature type="transmembrane region" description="Helical" evidence="7">
    <location>
        <begin position="137"/>
        <end position="156"/>
    </location>
</feature>
<evidence type="ECO:0000256" key="1">
    <source>
        <dbReference type="ARBA" id="ARBA00004141"/>
    </source>
</evidence>
<dbReference type="Pfam" id="PF20684">
    <property type="entry name" value="Fung_rhodopsin"/>
    <property type="match status" value="1"/>
</dbReference>
<dbReference type="GeneID" id="41979458"/>
<evidence type="ECO:0000259" key="8">
    <source>
        <dbReference type="Pfam" id="PF20684"/>
    </source>
</evidence>
<dbReference type="RefSeq" id="XP_030999395.1">
    <property type="nucleotide sequence ID" value="XM_031134805.1"/>
</dbReference>
<evidence type="ECO:0000256" key="7">
    <source>
        <dbReference type="SAM" id="Phobius"/>
    </source>
</evidence>
<keyword evidence="2 7" id="KW-0812">Transmembrane</keyword>
<feature type="transmembrane region" description="Helical" evidence="7">
    <location>
        <begin position="212"/>
        <end position="236"/>
    </location>
</feature>
<gene>
    <name evidence="9" type="ORF">E0L32_012011</name>
</gene>
<evidence type="ECO:0000313" key="9">
    <source>
        <dbReference type="EMBL" id="TPX17684.1"/>
    </source>
</evidence>